<proteinExistence type="predicted"/>
<name>A0A0L6UGN2_9BASI</name>
<reference evidence="1 2" key="1">
    <citation type="submission" date="2015-08" db="EMBL/GenBank/DDBJ databases">
        <title>Next Generation Sequencing and Analysis of the Genome of Puccinia sorghi L Schw, the Causal Agent of Maize Common Rust.</title>
        <authorList>
            <person name="Rochi L."/>
            <person name="Burguener G."/>
            <person name="Darino M."/>
            <person name="Turjanski A."/>
            <person name="Kreff E."/>
            <person name="Dieguez M.J."/>
            <person name="Sacco F."/>
        </authorList>
    </citation>
    <scope>NUCLEOTIDE SEQUENCE [LARGE SCALE GENOMIC DNA]</scope>
    <source>
        <strain evidence="1 2">RO10H11247</strain>
    </source>
</reference>
<organism evidence="1 2">
    <name type="scientific">Puccinia sorghi</name>
    <dbReference type="NCBI Taxonomy" id="27349"/>
    <lineage>
        <taxon>Eukaryota</taxon>
        <taxon>Fungi</taxon>
        <taxon>Dikarya</taxon>
        <taxon>Basidiomycota</taxon>
        <taxon>Pucciniomycotina</taxon>
        <taxon>Pucciniomycetes</taxon>
        <taxon>Pucciniales</taxon>
        <taxon>Pucciniaceae</taxon>
        <taxon>Puccinia</taxon>
    </lineage>
</organism>
<gene>
    <name evidence="1" type="ORF">VP01_6208g2</name>
</gene>
<protein>
    <submittedName>
        <fullName evidence="1">Uncharacterized protein</fullName>
    </submittedName>
</protein>
<sequence length="110" mass="12483">MITLNLQGKHKQIDSDFHQQDITSLKTIHSIFPLYHGNISNFAFQTAQFQYKTLDHDELGKFFQSQKKQTGILCKNQITQFLDAGQCVKPEVFHPSAIEGSEASELLSGR</sequence>
<dbReference type="AlphaFoldDB" id="A0A0L6UGN2"/>
<evidence type="ECO:0000313" key="2">
    <source>
        <dbReference type="Proteomes" id="UP000037035"/>
    </source>
</evidence>
<evidence type="ECO:0000313" key="1">
    <source>
        <dbReference type="EMBL" id="KNZ47706.1"/>
    </source>
</evidence>
<keyword evidence="2" id="KW-1185">Reference proteome</keyword>
<dbReference type="EMBL" id="LAVV01011506">
    <property type="protein sequence ID" value="KNZ47706.1"/>
    <property type="molecule type" value="Genomic_DNA"/>
</dbReference>
<dbReference type="OrthoDB" id="2422411at2759"/>
<dbReference type="Proteomes" id="UP000037035">
    <property type="component" value="Unassembled WGS sequence"/>
</dbReference>
<accession>A0A0L6UGN2</accession>
<dbReference type="VEuPathDB" id="FungiDB:VP01_6208g2"/>
<comment type="caution">
    <text evidence="1">The sequence shown here is derived from an EMBL/GenBank/DDBJ whole genome shotgun (WGS) entry which is preliminary data.</text>
</comment>